<protein>
    <submittedName>
        <fullName evidence="2">Sugar phosphate isomerase/epimerase</fullName>
    </submittedName>
</protein>
<keyword evidence="2" id="KW-0413">Isomerase</keyword>
<dbReference type="OrthoDB" id="372143at2157"/>
<dbReference type="Gene3D" id="3.20.20.150">
    <property type="entry name" value="Divalent-metal-dependent TIM barrel enzymes"/>
    <property type="match status" value="1"/>
</dbReference>
<proteinExistence type="predicted"/>
<name>A0A482Y2A8_9EURY</name>
<accession>A0A482Y2A8</accession>
<evidence type="ECO:0000259" key="1">
    <source>
        <dbReference type="Pfam" id="PF01261"/>
    </source>
</evidence>
<feature type="domain" description="Xylose isomerase-like TIM barrel" evidence="1">
    <location>
        <begin position="23"/>
        <end position="222"/>
    </location>
</feature>
<gene>
    <name evidence="2" type="ORF">BDK88_3901</name>
</gene>
<reference evidence="2 3" key="1">
    <citation type="submission" date="2019-02" db="EMBL/GenBank/DDBJ databases">
        <title>Genomic Encyclopedia of Archaeal and Bacterial Type Strains, Phase II (KMG-II): from individual species to whole genera.</title>
        <authorList>
            <person name="Goeker M."/>
        </authorList>
    </citation>
    <scope>NUCLEOTIDE SEQUENCE [LARGE SCALE GENOMIC DNA]</scope>
    <source>
        <strain evidence="2 3">DSM 18328</strain>
    </source>
</reference>
<dbReference type="GO" id="GO:0016853">
    <property type="term" value="F:isomerase activity"/>
    <property type="evidence" value="ECO:0007669"/>
    <property type="project" value="UniProtKB-KW"/>
</dbReference>
<dbReference type="SUPFAM" id="SSF51658">
    <property type="entry name" value="Xylose isomerase-like"/>
    <property type="match status" value="1"/>
</dbReference>
<comment type="caution">
    <text evidence="2">The sequence shown here is derived from an EMBL/GenBank/DDBJ whole genome shotgun (WGS) entry which is preliminary data.</text>
</comment>
<dbReference type="InterPro" id="IPR036237">
    <property type="entry name" value="Xyl_isomerase-like_sf"/>
</dbReference>
<dbReference type="Pfam" id="PF01261">
    <property type="entry name" value="AP_endonuc_2"/>
    <property type="match status" value="1"/>
</dbReference>
<dbReference type="Proteomes" id="UP000291097">
    <property type="component" value="Unassembled WGS sequence"/>
</dbReference>
<dbReference type="EMBL" id="SHMP01000008">
    <property type="protein sequence ID" value="RZV06350.1"/>
    <property type="molecule type" value="Genomic_DNA"/>
</dbReference>
<sequence length="263" mass="29225">MNRLGAAMDVRFGASVEEFLKFLTELGLNHLEVKREYLEGHPDVPTAAELGELADRYDVSLTYHAPFRDWNMGSFNDGVRRASVEQVKRTLDDAATADAGAVVVHGGAVPHRYPEWVREKAADNARQSLLECAEYADEIGVALCLENQPRNESKRRYTTSPADLEATLQNVPIDGDALGVTLDVGHAKANGYDWRDFVDRFGERIRVCHLHDNDGTGDTHDPLPSYREIVETVPADYFVFEMKSVDDVARCMGVESPSIDTAL</sequence>
<dbReference type="PANTHER" id="PTHR12110">
    <property type="entry name" value="HYDROXYPYRUVATE ISOMERASE"/>
    <property type="match status" value="1"/>
</dbReference>
<dbReference type="InterPro" id="IPR013022">
    <property type="entry name" value="Xyl_isomerase-like_TIM-brl"/>
</dbReference>
<dbReference type="RefSeq" id="WP_207225330.1">
    <property type="nucleotide sequence ID" value="NZ_SHMP01000008.1"/>
</dbReference>
<organism evidence="2 3">
    <name type="scientific">Natrinema hispanicum</name>
    <dbReference type="NCBI Taxonomy" id="392421"/>
    <lineage>
        <taxon>Archaea</taxon>
        <taxon>Methanobacteriati</taxon>
        <taxon>Methanobacteriota</taxon>
        <taxon>Stenosarchaea group</taxon>
        <taxon>Halobacteria</taxon>
        <taxon>Halobacteriales</taxon>
        <taxon>Natrialbaceae</taxon>
        <taxon>Natrinema</taxon>
    </lineage>
</organism>
<dbReference type="PANTHER" id="PTHR12110:SF21">
    <property type="entry name" value="XYLOSE ISOMERASE-LIKE TIM BARREL DOMAIN-CONTAINING PROTEIN"/>
    <property type="match status" value="1"/>
</dbReference>
<evidence type="ECO:0000313" key="2">
    <source>
        <dbReference type="EMBL" id="RZV06350.1"/>
    </source>
</evidence>
<dbReference type="InterPro" id="IPR050312">
    <property type="entry name" value="IolE/XylAMocC-like"/>
</dbReference>
<dbReference type="AlphaFoldDB" id="A0A482Y2A8"/>
<evidence type="ECO:0000313" key="3">
    <source>
        <dbReference type="Proteomes" id="UP000291097"/>
    </source>
</evidence>